<keyword evidence="4" id="KW-0969">Cilium</keyword>
<evidence type="ECO:0000313" key="9">
    <source>
        <dbReference type="Proteomes" id="UP000008974"/>
    </source>
</evidence>
<dbReference type="Pfam" id="PF00400">
    <property type="entry name" value="WD40"/>
    <property type="match status" value="1"/>
</dbReference>
<proteinExistence type="predicted"/>
<dbReference type="OrthoDB" id="10255582at2759"/>
<evidence type="ECO:0000256" key="4">
    <source>
        <dbReference type="ARBA" id="ARBA00023069"/>
    </source>
</evidence>
<keyword evidence="5" id="KW-0966">Cell projection</keyword>
<evidence type="ECO:0000256" key="2">
    <source>
        <dbReference type="ARBA" id="ARBA00022574"/>
    </source>
</evidence>
<name>E1F4T3_GIAIA</name>
<dbReference type="OMA" id="ICCAWSA"/>
<dbReference type="GO" id="GO:0061512">
    <property type="term" value="P:protein localization to cilium"/>
    <property type="evidence" value="ECO:0007669"/>
    <property type="project" value="TreeGrafter"/>
</dbReference>
<dbReference type="SMART" id="SM00320">
    <property type="entry name" value="WD40"/>
    <property type="match status" value="5"/>
</dbReference>
<dbReference type="Pfam" id="PF23377">
    <property type="entry name" value="Beta-prop_IFT122_2nd"/>
    <property type="match status" value="2"/>
</dbReference>
<dbReference type="Gene3D" id="2.130.10.10">
    <property type="entry name" value="YVTN repeat-like/Quinoprotein amine dehydrogenase"/>
    <property type="match status" value="2"/>
</dbReference>
<reference evidence="8 9" key="1">
    <citation type="journal article" date="2010" name="BMC Genomics">
        <title>Genome analysis and comparative genomics of a Giardia intestinalis assemblage E isolate.</title>
        <authorList>
            <person name="Jerlstrom-Hultqvist J."/>
            <person name="Franzen O."/>
            <person name="Ankarklev J."/>
            <person name="Xu F."/>
            <person name="Nohynkova E."/>
            <person name="Andersson J.O."/>
            <person name="Svard S.G."/>
            <person name="Andersson B."/>
        </authorList>
    </citation>
    <scope>NUCLEOTIDE SEQUENCE [LARGE SCALE GENOMIC DNA]</scope>
    <source>
        <strain evidence="8 9">P15</strain>
    </source>
</reference>
<dbReference type="GO" id="GO:0030991">
    <property type="term" value="C:intraciliary transport particle A"/>
    <property type="evidence" value="ECO:0007669"/>
    <property type="project" value="TreeGrafter"/>
</dbReference>
<dbReference type="EMBL" id="ACVC01000179">
    <property type="protein sequence ID" value="EFO62534.1"/>
    <property type="molecule type" value="Genomic_DNA"/>
</dbReference>
<dbReference type="InterPro" id="IPR011047">
    <property type="entry name" value="Quinoprotein_ADH-like_sf"/>
</dbReference>
<organism evidence="8 9">
    <name type="scientific">Giardia intestinalis (strain P15)</name>
    <name type="common">Giardia lamblia</name>
    <dbReference type="NCBI Taxonomy" id="658858"/>
    <lineage>
        <taxon>Eukaryota</taxon>
        <taxon>Metamonada</taxon>
        <taxon>Diplomonadida</taxon>
        <taxon>Hexamitidae</taxon>
        <taxon>Giardiinae</taxon>
        <taxon>Giardia</taxon>
    </lineage>
</organism>
<dbReference type="InterPro" id="IPR015943">
    <property type="entry name" value="WD40/YVTN_repeat-like_dom_sf"/>
</dbReference>
<dbReference type="VEuPathDB" id="GiardiaDB:GLP15_4887"/>
<feature type="domain" description="IFT122 second beta-propeller" evidence="7">
    <location>
        <begin position="447"/>
        <end position="508"/>
    </location>
</feature>
<dbReference type="PANTHER" id="PTHR12764">
    <property type="entry name" value="WD REPEAT DOMAIN-RELATED"/>
    <property type="match status" value="1"/>
</dbReference>
<feature type="domain" description="IFT122 second beta-propeller" evidence="7">
    <location>
        <begin position="537"/>
        <end position="679"/>
    </location>
</feature>
<dbReference type="SUPFAM" id="SSF69322">
    <property type="entry name" value="Tricorn protease domain 2"/>
    <property type="match status" value="1"/>
</dbReference>
<dbReference type="STRING" id="658858.E1F4T3"/>
<dbReference type="GO" id="GO:1905515">
    <property type="term" value="P:non-motile cilium assembly"/>
    <property type="evidence" value="ECO:0007669"/>
    <property type="project" value="TreeGrafter"/>
</dbReference>
<dbReference type="InterPro" id="IPR001680">
    <property type="entry name" value="WD40_rpt"/>
</dbReference>
<evidence type="ECO:0000256" key="6">
    <source>
        <dbReference type="SAM" id="MobiDB-lite"/>
    </source>
</evidence>
<gene>
    <name evidence="8" type="ORF">GLP15_4887</name>
</gene>
<feature type="region of interest" description="Disordered" evidence="6">
    <location>
        <begin position="207"/>
        <end position="233"/>
    </location>
</feature>
<comment type="caution">
    <text evidence="8">The sequence shown here is derived from an EMBL/GenBank/DDBJ whole genome shotgun (WGS) entry which is preliminary data.</text>
</comment>
<keyword evidence="3" id="KW-0677">Repeat</keyword>
<dbReference type="GO" id="GO:0035721">
    <property type="term" value="P:intraciliary retrograde transport"/>
    <property type="evidence" value="ECO:0007669"/>
    <property type="project" value="TreeGrafter"/>
</dbReference>
<dbReference type="PANTHER" id="PTHR12764:SF4">
    <property type="entry name" value="INTRAFLAGELLAR TRANSPORT PROTEIN 122 HOMOLOG"/>
    <property type="match status" value="1"/>
</dbReference>
<dbReference type="GO" id="GO:0097730">
    <property type="term" value="C:non-motile cilium"/>
    <property type="evidence" value="ECO:0007669"/>
    <property type="project" value="TreeGrafter"/>
</dbReference>
<evidence type="ECO:0000256" key="5">
    <source>
        <dbReference type="ARBA" id="ARBA00023273"/>
    </source>
</evidence>
<sequence length="1709" mass="188194">MKVEPLWSLDVGTQPIYSLVRTPDGTKMYAATGKTVVTFGPGPEITRQTSTQHPLVTCLAISPDGHMVVSMGTDGAVMFNDSTGAALFKYSHQNEVQAAAFSPDGSLFVSAAIGDVGIYHCRDVKTKVMKQSFKGTPRAIAWAPESDWFVISTQDGDLVMMTPEGVELNSCNLGAPAWALKVVQCSSFLVQPNTALDVDITNSSDDEFTIPQTVTPSTSASGRSGSGKRHKGELDREEFITSHNLDSFRILVASWDMRYRVINPSIYADGACIAKMTDGSSDTRSRSSSRRRLDGLLVAVSELPFIPLCMEIIGNYVFLSGVGGSVVVLNSSNGRVLSSLYQVWESDPFISKAPLIPTESHSKSSSQKRTIMGQVTTCADVNQRLMELRKREAMANRNVKNVTNPLAFHGMHTIWCYSMIHVEPSSLILGLSNGVLLCLSLKYAMIHSQYGSLYAYRRGLMSVSVMNLSTGRESILEVGMHVENLSIYESTLAIKTSSRLLLYRLQDPALKKRNIESVMDYYNSSTNGLIETDRSKRQNVSSLSYSFETSIKKRFLCSQLIVSNNHFFLCNVSQISVHDFSGKQTDKWVFKQFKCTYVKSIGGIPNNEAVLAGFDTGKVCIFKIGNKFPIELLLHRSPIVSLDTSPDRKYISVVDKTDVVSVYKFLDDSEIVLRTNSMTVVEPESAPASYSRIAALAHVSLDGNLSGITTGQDYSVPLYTFKGTTSAIWDLVLPGVLARSTQKSVDICIDSGVSYTFQLSYPGSFVLCQNGNRAFIFNVSYLGQSLVNLDYSSLIEMVEVPMMPMVIYRTHKVLRMLLDSNYETGAVFPSQATSYELNEAIKAANLGVPMDCWRDLAIAALLSNELDLAREVLATIGDIRSLKAIAEITRQTSTKTYLLLSALALSMCDHFSEASLLFAASDDIQMATELLFFINRECIPYNSPNSSLISSIAKKLICRELRSNLTGAEEKILEVLKMQGDSTYSPLGTQTVPGAKETNTSLLTDFSDKLLAKGRATVNKFLSAIESGSSKADGPGNDNKDTYNYFNDYRILLRRQISSFAKTESERTDLFVRHSKFLETSLEWRAAAASYLDMDDPESAIDVLITSKQTSALLRLIRIFPPVARELNHKAPSFNDFESPGDADEYAPSSIQNQMLKRAYRKALVYFEKSSDYSNAIFIAQRLGDPLVLLRLLIQQGSWSQVEALGKAYPEMMPSIHEAKASMLLREGRFIEALERLRLSGNTSKEAIIIKQLIDASIAECKFNLTRALTGQLAKQIAKTRAFAALSVSSMEYYAAIKAIRARVLVYTGYQQIMEYMVNTLRSRDLSDITMIKLHDNTQSAKVVTAGIFLTGYAAMANELTNADSVFSEELENNTGFLSGEDTVKVSNQRSKKGKPPSLNFTTGFITSSTTPQLGSLAHIDLGLNNMNIPPGISELIVWVCLALASRKTYPEVEARALKRILASRIPGPMIGYFRRQMLLVKGTPAKDFSHDESSDAENRDTCPRCAALLKALPPPRSVGIQDMAILSSLPHCCPVFSDICKHCGSPIVRSALSLKILPLVLAEPDDETSIAVALERAAAVEMDIEALMGETNRLEIGTDDLHTDEGVVDVLRRASIAGDGRGAILTSEQFEKISPANIFIVDDTWSNPSLLPRFVVGNVIKRFFIRTISDFQLHYCMGCGFFFDGIEYEEYVIVTGSCPICGATDIVL</sequence>
<dbReference type="InterPro" id="IPR056152">
    <property type="entry name" value="Beta-prop_IFT122_2nd"/>
</dbReference>
<keyword evidence="2" id="KW-0853">WD repeat</keyword>
<evidence type="ECO:0000256" key="3">
    <source>
        <dbReference type="ARBA" id="ARBA00022737"/>
    </source>
</evidence>
<dbReference type="FunFam" id="2.130.10.10:FF:001764">
    <property type="entry name" value="Putative WD-repeat family protein"/>
    <property type="match status" value="1"/>
</dbReference>
<evidence type="ECO:0000256" key="1">
    <source>
        <dbReference type="ARBA" id="ARBA00004138"/>
    </source>
</evidence>
<dbReference type="InterPro" id="IPR039857">
    <property type="entry name" value="Ift122/121"/>
</dbReference>
<evidence type="ECO:0000313" key="8">
    <source>
        <dbReference type="EMBL" id="EFO62534.1"/>
    </source>
</evidence>
<evidence type="ECO:0000259" key="7">
    <source>
        <dbReference type="Pfam" id="PF23377"/>
    </source>
</evidence>
<protein>
    <submittedName>
        <fullName evidence="8">IFT complex A</fullName>
    </submittedName>
</protein>
<dbReference type="SUPFAM" id="SSF50998">
    <property type="entry name" value="Quinoprotein alcohol dehydrogenase-like"/>
    <property type="match status" value="1"/>
</dbReference>
<comment type="subcellular location">
    <subcellularLocation>
        <location evidence="1">Cell projection</location>
        <location evidence="1">Cilium</location>
    </subcellularLocation>
</comment>
<dbReference type="Proteomes" id="UP000008974">
    <property type="component" value="Unassembled WGS sequence"/>
</dbReference>
<accession>E1F4T3</accession>